<evidence type="ECO:0000313" key="1">
    <source>
        <dbReference type="EMBL" id="NGM84885.1"/>
    </source>
</evidence>
<organism evidence="1 2">
    <name type="scientific">Paenibacillus apii</name>
    <dbReference type="NCBI Taxonomy" id="1850370"/>
    <lineage>
        <taxon>Bacteria</taxon>
        <taxon>Bacillati</taxon>
        <taxon>Bacillota</taxon>
        <taxon>Bacilli</taxon>
        <taxon>Bacillales</taxon>
        <taxon>Paenibacillaceae</taxon>
        <taxon>Paenibacillus</taxon>
    </lineage>
</organism>
<dbReference type="InterPro" id="IPR017853">
    <property type="entry name" value="GH"/>
</dbReference>
<dbReference type="SUPFAM" id="SSF51445">
    <property type="entry name" value="(Trans)glycosidases"/>
    <property type="match status" value="1"/>
</dbReference>
<gene>
    <name evidence="1" type="ORF">G5B47_21005</name>
</gene>
<comment type="caution">
    <text evidence="1">The sequence shown here is derived from an EMBL/GenBank/DDBJ whole genome shotgun (WGS) entry which is preliminary data.</text>
</comment>
<sequence>MIDISQSKIPKMKTLRRIVDLMAGLKLNQLQLYIEGVWERSVYSLIWLRGQYEALQEVLAASGTGPKPPSSRN</sequence>
<accession>A0A6M1PS34</accession>
<dbReference type="EMBL" id="JAAKGU010000012">
    <property type="protein sequence ID" value="NGM84885.1"/>
    <property type="molecule type" value="Genomic_DNA"/>
</dbReference>
<evidence type="ECO:0000313" key="2">
    <source>
        <dbReference type="Proteomes" id="UP000480151"/>
    </source>
</evidence>
<name>A0A6M1PS34_9BACL</name>
<reference evidence="1 2" key="1">
    <citation type="submission" date="2020-02" db="EMBL/GenBank/DDBJ databases">
        <authorList>
            <person name="Gao J."/>
            <person name="Sun J."/>
        </authorList>
    </citation>
    <scope>NUCLEOTIDE SEQUENCE [LARGE SCALE GENOMIC DNA]</scope>
    <source>
        <strain evidence="1 2">7124</strain>
    </source>
</reference>
<dbReference type="RefSeq" id="WP_165102386.1">
    <property type="nucleotide sequence ID" value="NZ_JAAKGU010000012.1"/>
</dbReference>
<dbReference type="Gene3D" id="3.20.20.80">
    <property type="entry name" value="Glycosidases"/>
    <property type="match status" value="1"/>
</dbReference>
<protein>
    <submittedName>
        <fullName evidence="1">Uncharacterized protein</fullName>
    </submittedName>
</protein>
<proteinExistence type="predicted"/>
<dbReference type="AlphaFoldDB" id="A0A6M1PS34"/>
<keyword evidence="2" id="KW-1185">Reference proteome</keyword>
<dbReference type="Proteomes" id="UP000480151">
    <property type="component" value="Unassembled WGS sequence"/>
</dbReference>